<dbReference type="InterPro" id="IPR027417">
    <property type="entry name" value="P-loop_NTPase"/>
</dbReference>
<accession>A0A939HHV6</accession>
<dbReference type="Proteomes" id="UP000664073">
    <property type="component" value="Unassembled WGS sequence"/>
</dbReference>
<keyword evidence="2" id="KW-0547">Nucleotide-binding</keyword>
<evidence type="ECO:0000259" key="8">
    <source>
        <dbReference type="PROSITE" id="PS50893"/>
    </source>
</evidence>
<feature type="compositionally biased region" description="Low complexity" evidence="7">
    <location>
        <begin position="1"/>
        <end position="11"/>
    </location>
</feature>
<evidence type="ECO:0000256" key="7">
    <source>
        <dbReference type="SAM" id="MobiDB-lite"/>
    </source>
</evidence>
<dbReference type="PROSITE" id="PS50893">
    <property type="entry name" value="ABC_TRANSPORTER_2"/>
    <property type="match status" value="1"/>
</dbReference>
<feature type="domain" description="ABC transporter" evidence="8">
    <location>
        <begin position="38"/>
        <end position="271"/>
    </location>
</feature>
<dbReference type="InterPro" id="IPR005895">
    <property type="entry name" value="ABC_transptr_haem_export_CcmA"/>
</dbReference>
<proteinExistence type="predicted"/>
<dbReference type="AlphaFoldDB" id="A0A939HHV6"/>
<sequence>MHNTAPGTGPDTPHPTPRDVPRPTAGAAQDGTPEGTALVVEDLCVFRGNRLVLDAVGFSLGTGGALLLRGPNGAGKSTLLRVLAGLRQPDSGTVLWHGHPVGADTAAHAARVAYLGHQDALKPGLSVVENLALFARAGRAGADSAQDSDNPAKDHAPGAQRGQTAWPNMTDALAAMDLLPLADLPARLLSAGQKRRTALARVLLARAPLWLLDEPSLGLDHAAIDLLGAALARHRAGGGLVIATTHVPLPLPDATTLTLPPADLHDEGAYA</sequence>
<evidence type="ECO:0000256" key="6">
    <source>
        <dbReference type="ARBA" id="ARBA00023136"/>
    </source>
</evidence>
<dbReference type="EMBL" id="JAFVMH010000002">
    <property type="protein sequence ID" value="MBO1324688.1"/>
    <property type="molecule type" value="Genomic_DNA"/>
</dbReference>
<keyword evidence="5" id="KW-1278">Translocase</keyword>
<keyword evidence="6" id="KW-0472">Membrane</keyword>
<dbReference type="PANTHER" id="PTHR43499:SF1">
    <property type="entry name" value="ABC TRANSPORTER I FAMILY MEMBER 1"/>
    <property type="match status" value="1"/>
</dbReference>
<dbReference type="NCBIfam" id="TIGR01189">
    <property type="entry name" value="ccmA"/>
    <property type="match status" value="1"/>
</dbReference>
<keyword evidence="4 9" id="KW-0067">ATP-binding</keyword>
<evidence type="ECO:0000256" key="3">
    <source>
        <dbReference type="ARBA" id="ARBA00022748"/>
    </source>
</evidence>
<reference evidence="9" key="1">
    <citation type="submission" date="2021-03" db="EMBL/GenBank/DDBJ databases">
        <title>The complete genome sequence of Acetobacter sp. TBRC 12339.</title>
        <authorList>
            <person name="Charoenyingcharoen P."/>
            <person name="Yukphan P."/>
        </authorList>
    </citation>
    <scope>NUCLEOTIDE SEQUENCE</scope>
    <source>
        <strain evidence="9">TBRC 12339</strain>
    </source>
</reference>
<gene>
    <name evidence="9" type="primary">ccmA</name>
    <name evidence="9" type="ORF">J2D77_05910</name>
</gene>
<dbReference type="SMART" id="SM00382">
    <property type="entry name" value="AAA"/>
    <property type="match status" value="1"/>
</dbReference>
<evidence type="ECO:0000256" key="1">
    <source>
        <dbReference type="ARBA" id="ARBA00022448"/>
    </source>
</evidence>
<dbReference type="RefSeq" id="WP_207845360.1">
    <property type="nucleotide sequence ID" value="NZ_JAFVMH010000002.1"/>
</dbReference>
<dbReference type="SUPFAM" id="SSF52540">
    <property type="entry name" value="P-loop containing nucleoside triphosphate hydrolases"/>
    <property type="match status" value="1"/>
</dbReference>
<protein>
    <submittedName>
        <fullName evidence="9">Heme ABC exporter ATP-binding protein CcmA</fullName>
    </submittedName>
</protein>
<evidence type="ECO:0000313" key="9">
    <source>
        <dbReference type="EMBL" id="MBO1324688.1"/>
    </source>
</evidence>
<keyword evidence="3" id="KW-0201">Cytochrome c-type biogenesis</keyword>
<evidence type="ECO:0000256" key="2">
    <source>
        <dbReference type="ARBA" id="ARBA00022741"/>
    </source>
</evidence>
<evidence type="ECO:0000256" key="4">
    <source>
        <dbReference type="ARBA" id="ARBA00022840"/>
    </source>
</evidence>
<dbReference type="GO" id="GO:0016887">
    <property type="term" value="F:ATP hydrolysis activity"/>
    <property type="evidence" value="ECO:0007669"/>
    <property type="project" value="InterPro"/>
</dbReference>
<keyword evidence="1" id="KW-0813">Transport</keyword>
<dbReference type="GO" id="GO:0017004">
    <property type="term" value="P:cytochrome complex assembly"/>
    <property type="evidence" value="ECO:0007669"/>
    <property type="project" value="UniProtKB-KW"/>
</dbReference>
<evidence type="ECO:0000256" key="5">
    <source>
        <dbReference type="ARBA" id="ARBA00022967"/>
    </source>
</evidence>
<dbReference type="InterPro" id="IPR003439">
    <property type="entry name" value="ABC_transporter-like_ATP-bd"/>
</dbReference>
<dbReference type="Pfam" id="PF00005">
    <property type="entry name" value="ABC_tran"/>
    <property type="match status" value="1"/>
</dbReference>
<feature type="region of interest" description="Disordered" evidence="7">
    <location>
        <begin position="1"/>
        <end position="32"/>
    </location>
</feature>
<evidence type="ECO:0000313" key="10">
    <source>
        <dbReference type="Proteomes" id="UP000664073"/>
    </source>
</evidence>
<keyword evidence="10" id="KW-1185">Reference proteome</keyword>
<name>A0A939HHV6_9PROT</name>
<dbReference type="PANTHER" id="PTHR43499">
    <property type="entry name" value="ABC TRANSPORTER I FAMILY MEMBER 1"/>
    <property type="match status" value="1"/>
</dbReference>
<comment type="caution">
    <text evidence="9">The sequence shown here is derived from an EMBL/GenBank/DDBJ whole genome shotgun (WGS) entry which is preliminary data.</text>
</comment>
<feature type="region of interest" description="Disordered" evidence="7">
    <location>
        <begin position="142"/>
        <end position="164"/>
    </location>
</feature>
<dbReference type="GO" id="GO:0022857">
    <property type="term" value="F:transmembrane transporter activity"/>
    <property type="evidence" value="ECO:0007669"/>
    <property type="project" value="InterPro"/>
</dbReference>
<dbReference type="Gene3D" id="3.40.50.300">
    <property type="entry name" value="P-loop containing nucleotide triphosphate hydrolases"/>
    <property type="match status" value="1"/>
</dbReference>
<organism evidence="9 10">
    <name type="scientific">Acetobacter garciniae</name>
    <dbReference type="NCBI Taxonomy" id="2817435"/>
    <lineage>
        <taxon>Bacteria</taxon>
        <taxon>Pseudomonadati</taxon>
        <taxon>Pseudomonadota</taxon>
        <taxon>Alphaproteobacteria</taxon>
        <taxon>Acetobacterales</taxon>
        <taxon>Acetobacteraceae</taxon>
        <taxon>Acetobacter</taxon>
    </lineage>
</organism>
<dbReference type="InterPro" id="IPR003593">
    <property type="entry name" value="AAA+_ATPase"/>
</dbReference>
<dbReference type="GO" id="GO:0005524">
    <property type="term" value="F:ATP binding"/>
    <property type="evidence" value="ECO:0007669"/>
    <property type="project" value="UniProtKB-KW"/>
</dbReference>